<dbReference type="RefSeq" id="XP_046009843.1">
    <property type="nucleotide sequence ID" value="XM_046150447.1"/>
</dbReference>
<reference evidence="2" key="1">
    <citation type="journal article" date="2021" name="Nat. Commun.">
        <title>Genetic determinants of endophytism in the Arabidopsis root mycobiome.</title>
        <authorList>
            <person name="Mesny F."/>
            <person name="Miyauchi S."/>
            <person name="Thiergart T."/>
            <person name="Pickel B."/>
            <person name="Atanasova L."/>
            <person name="Karlsson M."/>
            <person name="Huettel B."/>
            <person name="Barry K.W."/>
            <person name="Haridas S."/>
            <person name="Chen C."/>
            <person name="Bauer D."/>
            <person name="Andreopoulos W."/>
            <person name="Pangilinan J."/>
            <person name="LaButti K."/>
            <person name="Riley R."/>
            <person name="Lipzen A."/>
            <person name="Clum A."/>
            <person name="Drula E."/>
            <person name="Henrissat B."/>
            <person name="Kohler A."/>
            <person name="Grigoriev I.V."/>
            <person name="Martin F.M."/>
            <person name="Hacquard S."/>
        </authorList>
    </citation>
    <scope>NUCLEOTIDE SEQUENCE</scope>
    <source>
        <strain evidence="2">MPI-CAGE-CH-0230</strain>
    </source>
</reference>
<evidence type="ECO:0000313" key="3">
    <source>
        <dbReference type="Proteomes" id="UP000756346"/>
    </source>
</evidence>
<keyword evidence="3" id="KW-1185">Reference proteome</keyword>
<comment type="caution">
    <text evidence="2">The sequence shown here is derived from an EMBL/GenBank/DDBJ whole genome shotgun (WGS) entry which is preliminary data.</text>
</comment>
<dbReference type="EMBL" id="JAGTJQ010000008">
    <property type="protein sequence ID" value="KAH7026626.1"/>
    <property type="molecule type" value="Genomic_DNA"/>
</dbReference>
<name>A0A9P8Y227_9PEZI</name>
<feature type="compositionally biased region" description="Basic and acidic residues" evidence="1">
    <location>
        <begin position="130"/>
        <end position="140"/>
    </location>
</feature>
<feature type="region of interest" description="Disordered" evidence="1">
    <location>
        <begin position="116"/>
        <end position="140"/>
    </location>
</feature>
<evidence type="ECO:0000256" key="1">
    <source>
        <dbReference type="SAM" id="MobiDB-lite"/>
    </source>
</evidence>
<dbReference type="PANTHER" id="PTHR38567:SF1">
    <property type="entry name" value="DUF4291 DOMAIN-CONTAINING PROTEIN"/>
    <property type="match status" value="1"/>
</dbReference>
<proteinExistence type="predicted"/>
<evidence type="ECO:0000313" key="2">
    <source>
        <dbReference type="EMBL" id="KAH7026626.1"/>
    </source>
</evidence>
<dbReference type="GeneID" id="70179993"/>
<gene>
    <name evidence="2" type="ORF">B0I36DRAFT_249094</name>
</gene>
<dbReference type="OrthoDB" id="413653at2759"/>
<organism evidence="2 3">
    <name type="scientific">Microdochium trichocladiopsis</name>
    <dbReference type="NCBI Taxonomy" id="1682393"/>
    <lineage>
        <taxon>Eukaryota</taxon>
        <taxon>Fungi</taxon>
        <taxon>Dikarya</taxon>
        <taxon>Ascomycota</taxon>
        <taxon>Pezizomycotina</taxon>
        <taxon>Sordariomycetes</taxon>
        <taxon>Xylariomycetidae</taxon>
        <taxon>Xylariales</taxon>
        <taxon>Microdochiaceae</taxon>
        <taxon>Microdochium</taxon>
    </lineage>
</organism>
<dbReference type="PANTHER" id="PTHR38567">
    <property type="entry name" value="DUF4291 DOMAIN-CONTAINING PROTEIN"/>
    <property type="match status" value="1"/>
</dbReference>
<accession>A0A9P8Y227</accession>
<dbReference type="Proteomes" id="UP000756346">
    <property type="component" value="Unassembled WGS sequence"/>
</dbReference>
<sequence>MAPTKPFRQIRAACRPAKTNHTTESPASGSDDNDDLITIYQAYNAAIATAACAAQRLDASPLFKLTRMTWIKPSWCWMMYRAGYSYKDANQARILALRMRKGDLWTLLRMAELTTHAPRSPPGTSAPSADKPKSEKVKVQWDPERDARLEKLDYRSIQIGIPAGVAARWISEWIVDITDVTDTARELKQVLDGEPGIMDEELAERGLYPVEEEIVVPDDLRVILRMDSS</sequence>
<dbReference type="AlphaFoldDB" id="A0A9P8Y227"/>
<dbReference type="InterPro" id="IPR025633">
    <property type="entry name" value="DUF4291"/>
</dbReference>
<evidence type="ECO:0008006" key="4">
    <source>
        <dbReference type="Google" id="ProtNLM"/>
    </source>
</evidence>
<protein>
    <recommendedName>
        <fullName evidence="4">ATP-dependent RNA helicase DHX8</fullName>
    </recommendedName>
</protein>
<dbReference type="Pfam" id="PF14124">
    <property type="entry name" value="DUF4291"/>
    <property type="match status" value="1"/>
</dbReference>